<evidence type="ECO:0000313" key="2">
    <source>
        <dbReference type="Proteomes" id="UP000004761"/>
    </source>
</evidence>
<gene>
    <name evidence="1" type="ORF">HPHPH24_0202</name>
</gene>
<dbReference type="Proteomes" id="UP000004761">
    <property type="component" value="Unassembled WGS sequence"/>
</dbReference>
<organism evidence="1 2">
    <name type="scientific">Helicobacter pylori Hp H-24</name>
    <dbReference type="NCBI Taxonomy" id="992039"/>
    <lineage>
        <taxon>Bacteria</taxon>
        <taxon>Pseudomonadati</taxon>
        <taxon>Campylobacterota</taxon>
        <taxon>Epsilonproteobacteria</taxon>
        <taxon>Campylobacterales</taxon>
        <taxon>Helicobacteraceae</taxon>
        <taxon>Helicobacter</taxon>
    </lineage>
</organism>
<comment type="caution">
    <text evidence="1">The sequence shown here is derived from an EMBL/GenBank/DDBJ whole genome shotgun (WGS) entry which is preliminary data.</text>
</comment>
<dbReference type="AlphaFoldDB" id="I9S303"/>
<reference evidence="1 2" key="1">
    <citation type="journal article" date="2013" name="Pathog. Dis.">
        <title>Genome sequences of 65 Helicobacter pylori strains isolated from asymptomatic individuals and patients with gastric cancer, peptic ulcer disease, or gastritis.</title>
        <authorList>
            <person name="Blanchard T.G."/>
            <person name="Czinn S.J."/>
            <person name="Correa P."/>
            <person name="Nakazawa T."/>
            <person name="Keelan M."/>
            <person name="Morningstar L."/>
            <person name="Santana-Cruz I."/>
            <person name="Maroo A."/>
            <person name="McCracken C."/>
            <person name="Shefchek K."/>
            <person name="Daugherty S."/>
            <person name="Song Y."/>
            <person name="Fraser C.M."/>
            <person name="Fricke W.F."/>
        </authorList>
    </citation>
    <scope>NUCLEOTIDE SEQUENCE [LARGE SCALE GENOMIC DNA]</scope>
    <source>
        <strain evidence="1 2">Hp H-24</strain>
    </source>
</reference>
<dbReference type="PATRIC" id="fig|992039.3.peg.195"/>
<proteinExistence type="predicted"/>
<evidence type="ECO:0000313" key="1">
    <source>
        <dbReference type="EMBL" id="EJB52996.1"/>
    </source>
</evidence>
<name>I9S303_HELPX</name>
<dbReference type="EMBL" id="AKOG01000001">
    <property type="protein sequence ID" value="EJB52996.1"/>
    <property type="molecule type" value="Genomic_DNA"/>
</dbReference>
<accession>I9S303</accession>
<sequence length="44" mass="5452">MLFCLKNFIFKKWVFKILFYRFDSHFVVKIISLSLFKVFKNAFP</sequence>
<protein>
    <submittedName>
        <fullName evidence="1">Uncharacterized protein</fullName>
    </submittedName>
</protein>